<dbReference type="PANTHER" id="PTHR23511">
    <property type="entry name" value="SYNAPTIC VESICLE GLYCOPROTEIN 2"/>
    <property type="match status" value="1"/>
</dbReference>
<feature type="transmembrane region" description="Helical" evidence="7">
    <location>
        <begin position="174"/>
        <end position="192"/>
    </location>
</feature>
<keyword evidence="4 7" id="KW-0812">Transmembrane</keyword>
<dbReference type="PROSITE" id="PS00216">
    <property type="entry name" value="SUGAR_TRANSPORT_1"/>
    <property type="match status" value="1"/>
</dbReference>
<feature type="transmembrane region" description="Helical" evidence="7">
    <location>
        <begin position="342"/>
        <end position="364"/>
    </location>
</feature>
<comment type="similarity">
    <text evidence="2">Belongs to the major facilitator superfamily. Sugar transporter (TC 2.A.1.1) family.</text>
</comment>
<dbReference type="SUPFAM" id="SSF103473">
    <property type="entry name" value="MFS general substrate transporter"/>
    <property type="match status" value="1"/>
</dbReference>
<dbReference type="PROSITE" id="PS00217">
    <property type="entry name" value="SUGAR_TRANSPORT_2"/>
    <property type="match status" value="1"/>
</dbReference>
<feature type="transmembrane region" description="Helical" evidence="7">
    <location>
        <begin position="53"/>
        <end position="74"/>
    </location>
</feature>
<dbReference type="EMBL" id="RFES01000021">
    <property type="protein sequence ID" value="RSO51819.1"/>
    <property type="molecule type" value="Genomic_DNA"/>
</dbReference>
<dbReference type="AlphaFoldDB" id="A0A3R9RUJ1"/>
<dbReference type="InterPro" id="IPR005828">
    <property type="entry name" value="MFS_sugar_transport-like"/>
</dbReference>
<dbReference type="InterPro" id="IPR036259">
    <property type="entry name" value="MFS_trans_sf"/>
</dbReference>
<feature type="transmembrane region" description="Helical" evidence="7">
    <location>
        <begin position="145"/>
        <end position="162"/>
    </location>
</feature>
<dbReference type="Proteomes" id="UP000276905">
    <property type="component" value="Unassembled WGS sequence"/>
</dbReference>
<evidence type="ECO:0000313" key="9">
    <source>
        <dbReference type="EMBL" id="RSO51819.1"/>
    </source>
</evidence>
<dbReference type="CDD" id="cd17316">
    <property type="entry name" value="MFS_SV2_like"/>
    <property type="match status" value="1"/>
</dbReference>
<dbReference type="Pfam" id="PF00083">
    <property type="entry name" value="Sugar_tr"/>
    <property type="match status" value="1"/>
</dbReference>
<dbReference type="InterPro" id="IPR005829">
    <property type="entry name" value="Sugar_transporter_CS"/>
</dbReference>
<accession>A0A3R9RUJ1</accession>
<organism evidence="9 10">
    <name type="scientific">Acinetobacter lactucae</name>
    <dbReference type="NCBI Taxonomy" id="1785128"/>
    <lineage>
        <taxon>Bacteria</taxon>
        <taxon>Pseudomonadati</taxon>
        <taxon>Pseudomonadota</taxon>
        <taxon>Gammaproteobacteria</taxon>
        <taxon>Moraxellales</taxon>
        <taxon>Moraxellaceae</taxon>
        <taxon>Acinetobacter</taxon>
        <taxon>Acinetobacter calcoaceticus/baumannii complex</taxon>
    </lineage>
</organism>
<feature type="transmembrane region" description="Helical" evidence="7">
    <location>
        <begin position="86"/>
        <end position="103"/>
    </location>
</feature>
<comment type="subcellular location">
    <subcellularLocation>
        <location evidence="1">Membrane</location>
        <topology evidence="1">Multi-pass membrane protein</topology>
    </subcellularLocation>
</comment>
<evidence type="ECO:0000256" key="6">
    <source>
        <dbReference type="ARBA" id="ARBA00023136"/>
    </source>
</evidence>
<evidence type="ECO:0000256" key="2">
    <source>
        <dbReference type="ARBA" id="ARBA00010992"/>
    </source>
</evidence>
<comment type="caution">
    <text evidence="9">The sequence shown here is derived from an EMBL/GenBank/DDBJ whole genome shotgun (WGS) entry which is preliminary data.</text>
</comment>
<dbReference type="PANTHER" id="PTHR23511:SF34">
    <property type="entry name" value="SYNAPTIC VESICLE GLYCOPROTEIN 2"/>
    <property type="match status" value="1"/>
</dbReference>
<evidence type="ECO:0000259" key="8">
    <source>
        <dbReference type="PROSITE" id="PS50850"/>
    </source>
</evidence>
<protein>
    <submittedName>
        <fullName evidence="9">MFS transporter</fullName>
    </submittedName>
</protein>
<feature type="transmembrane region" description="Helical" evidence="7">
    <location>
        <begin position="252"/>
        <end position="273"/>
    </location>
</feature>
<feature type="transmembrane region" description="Helical" evidence="7">
    <location>
        <begin position="408"/>
        <end position="427"/>
    </location>
</feature>
<dbReference type="GO" id="GO:0022857">
    <property type="term" value="F:transmembrane transporter activity"/>
    <property type="evidence" value="ECO:0007669"/>
    <property type="project" value="InterPro"/>
</dbReference>
<dbReference type="InterPro" id="IPR020846">
    <property type="entry name" value="MFS_dom"/>
</dbReference>
<feature type="transmembrane region" description="Helical" evidence="7">
    <location>
        <begin position="28"/>
        <end position="47"/>
    </location>
</feature>
<evidence type="ECO:0000256" key="4">
    <source>
        <dbReference type="ARBA" id="ARBA00022692"/>
    </source>
</evidence>
<keyword evidence="6 7" id="KW-0472">Membrane</keyword>
<dbReference type="PROSITE" id="PS50850">
    <property type="entry name" value="MFS"/>
    <property type="match status" value="1"/>
</dbReference>
<evidence type="ECO:0000256" key="7">
    <source>
        <dbReference type="SAM" id="Phobius"/>
    </source>
</evidence>
<dbReference type="Gene3D" id="1.20.1250.20">
    <property type="entry name" value="MFS general substrate transporter like domains"/>
    <property type="match status" value="1"/>
</dbReference>
<feature type="transmembrane region" description="Helical" evidence="7">
    <location>
        <begin position="109"/>
        <end position="133"/>
    </location>
</feature>
<name>A0A3R9RUJ1_9GAMM</name>
<evidence type="ECO:0000256" key="1">
    <source>
        <dbReference type="ARBA" id="ARBA00004141"/>
    </source>
</evidence>
<keyword evidence="5 7" id="KW-1133">Transmembrane helix</keyword>
<feature type="transmembrane region" description="Helical" evidence="7">
    <location>
        <begin position="317"/>
        <end position="336"/>
    </location>
</feature>
<gene>
    <name evidence="9" type="ORF">EA756_19390</name>
</gene>
<dbReference type="RefSeq" id="WP_125699970.1">
    <property type="nucleotide sequence ID" value="NZ_RFES01000021.1"/>
</dbReference>
<evidence type="ECO:0000256" key="3">
    <source>
        <dbReference type="ARBA" id="ARBA00022448"/>
    </source>
</evidence>
<evidence type="ECO:0000256" key="5">
    <source>
        <dbReference type="ARBA" id="ARBA00022989"/>
    </source>
</evidence>
<feature type="transmembrane region" description="Helical" evidence="7">
    <location>
        <begin position="376"/>
        <end position="396"/>
    </location>
</feature>
<proteinExistence type="inferred from homology"/>
<evidence type="ECO:0000313" key="10">
    <source>
        <dbReference type="Proteomes" id="UP000276905"/>
    </source>
</evidence>
<feature type="domain" description="Major facilitator superfamily (MFS) profile" evidence="8">
    <location>
        <begin position="20"/>
        <end position="431"/>
    </location>
</feature>
<reference evidence="9 10" key="1">
    <citation type="submission" date="2018-10" db="EMBL/GenBank/DDBJ databases">
        <title>GWAS and RNA-Seq identify cryptic mechanisms of antimicrobial resistance in Acinetobacter baumannii.</title>
        <authorList>
            <person name="Sahl J.W."/>
        </authorList>
    </citation>
    <scope>NUCLEOTIDE SEQUENCE [LARGE SCALE GENOMIC DNA]</scope>
    <source>
        <strain evidence="9 10">TG41018</strain>
    </source>
</reference>
<dbReference type="GO" id="GO:0016020">
    <property type="term" value="C:membrane"/>
    <property type="evidence" value="ECO:0007669"/>
    <property type="project" value="UniProtKB-SubCell"/>
</dbReference>
<keyword evidence="3" id="KW-0813">Transport</keyword>
<feature type="transmembrane region" description="Helical" evidence="7">
    <location>
        <begin position="285"/>
        <end position="305"/>
    </location>
</feature>
<sequence length="443" mass="48014">MATNHMSIDDVPVNGFHQLLSIRTGGGWLLDGYVLSIIGVALMQAAAQLQLTNFWQGMIAASALFGMFLGGFLGGWLSDLIGRKKLYFIAPTLFVLCSVAQLWTDSGWVLFLCRFMIGIAVGFEYAAGGSLLTEFLPTKARGPRLAMLTIMWFFGAMLAYLFGNMILKMDINEAWRWVFASPAVIGLILILIRIGTPESPRWLISKGRNAEAEVIIKQVYGPSFSLANVPVQEEVKNLSLSQILASGYGKRVFFCSMFWMCAVIPVFAVYSFAPRVLDAMNLKGSWAEYGSVAITLMFVVGCVIATKLINVMGRRKLIIHSFLWSGLALLGLGAFADGSQMLVLVLFCAYAVLIGGAQVLELVYPNELFPTEMRAIGVGMATSFSRIGAAVGTWLVPMSLDTIGIGNTMFVAAGVTLLGLIVSIMTAPETKGLSLEQATSLKN</sequence>